<evidence type="ECO:0000256" key="9">
    <source>
        <dbReference type="RuleBase" id="RU365068"/>
    </source>
</evidence>
<dbReference type="PANTHER" id="PTHR24031">
    <property type="entry name" value="RNA HELICASE"/>
    <property type="match status" value="1"/>
</dbReference>
<dbReference type="SMART" id="SM01178">
    <property type="entry name" value="DUF4217"/>
    <property type="match status" value="1"/>
</dbReference>
<proteinExistence type="inferred from homology"/>
<evidence type="ECO:0000256" key="7">
    <source>
        <dbReference type="ARBA" id="ARBA00047984"/>
    </source>
</evidence>
<dbReference type="PROSITE" id="PS51192">
    <property type="entry name" value="HELICASE_ATP_BIND_1"/>
    <property type="match status" value="1"/>
</dbReference>
<feature type="short sequence motif" description="Q motif" evidence="8">
    <location>
        <begin position="83"/>
        <end position="111"/>
    </location>
</feature>
<dbReference type="InterPro" id="IPR014001">
    <property type="entry name" value="Helicase_ATP-bd"/>
</dbReference>
<evidence type="ECO:0000256" key="5">
    <source>
        <dbReference type="ARBA" id="ARBA00022884"/>
    </source>
</evidence>
<comment type="domain">
    <text evidence="9">The Q motif is unique to and characteristic of the DEAD box family of RNA helicases and controls ATP binding and hydrolysis.</text>
</comment>
<evidence type="ECO:0000256" key="8">
    <source>
        <dbReference type="PROSITE-ProRule" id="PRU00552"/>
    </source>
</evidence>
<feature type="compositionally biased region" description="Basic and acidic residues" evidence="10">
    <location>
        <begin position="11"/>
        <end position="22"/>
    </location>
</feature>
<keyword evidence="5 9" id="KW-0694">RNA-binding</keyword>
<evidence type="ECO:0000259" key="12">
    <source>
        <dbReference type="PROSITE" id="PS51194"/>
    </source>
</evidence>
<organism evidence="14 15">
    <name type="scientific">Cardiosporidium cionae</name>
    <dbReference type="NCBI Taxonomy" id="476202"/>
    <lineage>
        <taxon>Eukaryota</taxon>
        <taxon>Sar</taxon>
        <taxon>Alveolata</taxon>
        <taxon>Apicomplexa</taxon>
        <taxon>Aconoidasida</taxon>
        <taxon>Nephromycida</taxon>
        <taxon>Cardiosporidium</taxon>
    </lineage>
</organism>
<dbReference type="PROSITE" id="PS51195">
    <property type="entry name" value="Q_MOTIF"/>
    <property type="match status" value="1"/>
</dbReference>
<evidence type="ECO:0000256" key="4">
    <source>
        <dbReference type="ARBA" id="ARBA00022840"/>
    </source>
</evidence>
<evidence type="ECO:0000256" key="1">
    <source>
        <dbReference type="ARBA" id="ARBA00022741"/>
    </source>
</evidence>
<dbReference type="Pfam" id="PF13959">
    <property type="entry name" value="CTE_SPB4"/>
    <property type="match status" value="1"/>
</dbReference>
<dbReference type="CDD" id="cd17942">
    <property type="entry name" value="DEADc_DDX18"/>
    <property type="match status" value="1"/>
</dbReference>
<gene>
    <name evidence="14" type="ORF">IE077_004400</name>
</gene>
<evidence type="ECO:0000313" key="14">
    <source>
        <dbReference type="EMBL" id="KAF8820964.1"/>
    </source>
</evidence>
<dbReference type="InterPro" id="IPR025313">
    <property type="entry name" value="SPB4-like_CTE"/>
</dbReference>
<feature type="region of interest" description="Disordered" evidence="10">
    <location>
        <begin position="535"/>
        <end position="573"/>
    </location>
</feature>
<dbReference type="Gene3D" id="3.40.50.300">
    <property type="entry name" value="P-loop containing nucleotide triphosphate hydrolases"/>
    <property type="match status" value="2"/>
</dbReference>
<evidence type="ECO:0000256" key="2">
    <source>
        <dbReference type="ARBA" id="ARBA00022801"/>
    </source>
</evidence>
<name>A0ABQ7JAK7_9APIC</name>
<dbReference type="EMBL" id="JADAQX010000264">
    <property type="protein sequence ID" value="KAF8820964.1"/>
    <property type="molecule type" value="Genomic_DNA"/>
</dbReference>
<dbReference type="Pfam" id="PF00270">
    <property type="entry name" value="DEAD"/>
    <property type="match status" value="1"/>
</dbReference>
<dbReference type="SMART" id="SM00487">
    <property type="entry name" value="DEXDc"/>
    <property type="match status" value="1"/>
</dbReference>
<comment type="function">
    <text evidence="9">RNA helicase.</text>
</comment>
<evidence type="ECO:0000259" key="13">
    <source>
        <dbReference type="PROSITE" id="PS51195"/>
    </source>
</evidence>
<keyword evidence="15" id="KW-1185">Reference proteome</keyword>
<dbReference type="PROSITE" id="PS51194">
    <property type="entry name" value="HELICASE_CTER"/>
    <property type="match status" value="1"/>
</dbReference>
<feature type="region of interest" description="Disordered" evidence="10">
    <location>
        <begin position="1"/>
        <end position="39"/>
    </location>
</feature>
<dbReference type="GO" id="GO:0004386">
    <property type="term" value="F:helicase activity"/>
    <property type="evidence" value="ECO:0007669"/>
    <property type="project" value="UniProtKB-KW"/>
</dbReference>
<dbReference type="InterPro" id="IPR027417">
    <property type="entry name" value="P-loop_NTPase"/>
</dbReference>
<evidence type="ECO:0000256" key="10">
    <source>
        <dbReference type="SAM" id="MobiDB-lite"/>
    </source>
</evidence>
<comment type="caution">
    <text evidence="14">The sequence shown here is derived from an EMBL/GenBank/DDBJ whole genome shotgun (WGS) entry which is preliminary data.</text>
</comment>
<dbReference type="Pfam" id="PF00271">
    <property type="entry name" value="Helicase_C"/>
    <property type="match status" value="1"/>
</dbReference>
<feature type="domain" description="DEAD-box RNA helicase Q" evidence="13">
    <location>
        <begin position="83"/>
        <end position="111"/>
    </location>
</feature>
<protein>
    <recommendedName>
        <fullName evidence="9">ATP-dependent RNA helicase</fullName>
        <ecNumber evidence="9">3.6.4.13</ecNumber>
    </recommendedName>
</protein>
<feature type="compositionally biased region" description="Basic and acidic residues" evidence="10">
    <location>
        <begin position="564"/>
        <end position="573"/>
    </location>
</feature>
<keyword evidence="4 9" id="KW-0067">ATP-binding</keyword>
<feature type="domain" description="Helicase ATP-binding" evidence="11">
    <location>
        <begin position="114"/>
        <end position="307"/>
    </location>
</feature>
<feature type="domain" description="Helicase C-terminal" evidence="12">
    <location>
        <begin position="318"/>
        <end position="466"/>
    </location>
</feature>
<sequence length="573" mass="64272">MTKLPCMEKTVGTEKISKRQKTESQNLSNQNITNCNSKDDSDGKLERIVLDQVPISKDDVSLNPPLAKEEIGSQEETSFFSNITFQSLNISEPLKNALAEQEFTKLTEIQAKSIPKLLEGKDVLGSAKTGSGKTLAFLIPSIELLYQIKFLPRNGCGCLIISPTRELSLQIFEVARDLCKFLPQTVGLIIGGANRKQEADKLGKGVNILVATPGRLLDHMQNTKLGFLTLCKTEAALPYFMQGFVYSNLVSLVIDEGDRILQIGFEEELNHILKLLPTKRQTSLFSATQTAKVADLARLSLNRPVFIEVKNPFATVSGLQQGYVVCPADQRCMSVKFHDELFNYIDLPTKCIHGKKKQTARLSTYYEFCAAESQILLCTDVAARGLDIPKVDWIVQFDPPDDPREYIHRVGRTARGADGQGKALLFLMPEELGFLRYLKAASVPLNEFTFPQNKIASVQDQLQHLIEKNYYLHRSSRDAYRSYLHNIEGIWKELAYASHSLRDIFNVYALDLQKVASAFGFTVPPKVDLNLKMKGKATRDRKKNGINHKSGHQFSSSNPYGKRNAGDKRQFSR</sequence>
<keyword evidence="1 9" id="KW-0547">Nucleotide-binding</keyword>
<dbReference type="Proteomes" id="UP000823046">
    <property type="component" value="Unassembled WGS sequence"/>
</dbReference>
<reference evidence="14 15" key="1">
    <citation type="journal article" date="2020" name="bioRxiv">
        <title>Metabolic contributions of an alphaproteobacterial endosymbiont in the apicomplexan Cardiosporidium cionae.</title>
        <authorList>
            <person name="Hunter E.S."/>
            <person name="Paight C.J."/>
            <person name="Lane C.E."/>
        </authorList>
    </citation>
    <scope>NUCLEOTIDE SEQUENCE [LARGE SCALE GENOMIC DNA]</scope>
    <source>
        <strain evidence="14">ESH_2018</strain>
    </source>
</reference>
<comment type="catalytic activity">
    <reaction evidence="7 9">
        <text>ATP + H2O = ADP + phosphate + H(+)</text>
        <dbReference type="Rhea" id="RHEA:13065"/>
        <dbReference type="ChEBI" id="CHEBI:15377"/>
        <dbReference type="ChEBI" id="CHEBI:15378"/>
        <dbReference type="ChEBI" id="CHEBI:30616"/>
        <dbReference type="ChEBI" id="CHEBI:43474"/>
        <dbReference type="ChEBI" id="CHEBI:456216"/>
        <dbReference type="EC" id="3.6.4.13"/>
    </reaction>
</comment>
<dbReference type="InterPro" id="IPR044773">
    <property type="entry name" value="DDX18/Has1_DEADc"/>
</dbReference>
<dbReference type="InterPro" id="IPR011545">
    <property type="entry name" value="DEAD/DEAH_box_helicase_dom"/>
</dbReference>
<evidence type="ECO:0000313" key="15">
    <source>
        <dbReference type="Proteomes" id="UP000823046"/>
    </source>
</evidence>
<dbReference type="CDD" id="cd18787">
    <property type="entry name" value="SF2_C_DEAD"/>
    <property type="match status" value="1"/>
</dbReference>
<feature type="compositionally biased region" description="Polar residues" evidence="10">
    <location>
        <begin position="23"/>
        <end position="36"/>
    </location>
</feature>
<keyword evidence="3 9" id="KW-0347">Helicase</keyword>
<accession>A0ABQ7JAK7</accession>
<evidence type="ECO:0000256" key="3">
    <source>
        <dbReference type="ARBA" id="ARBA00022806"/>
    </source>
</evidence>
<dbReference type="InterPro" id="IPR001650">
    <property type="entry name" value="Helicase_C-like"/>
</dbReference>
<comment type="similarity">
    <text evidence="6">Belongs to the DEAD box helicase family. DDX18/HAS1 subfamily.</text>
</comment>
<feature type="compositionally biased region" description="Basic residues" evidence="10">
    <location>
        <begin position="535"/>
        <end position="551"/>
    </location>
</feature>
<dbReference type="InterPro" id="IPR014014">
    <property type="entry name" value="RNA_helicase_DEAD_Q_motif"/>
</dbReference>
<dbReference type="SMART" id="SM00490">
    <property type="entry name" value="HELICc"/>
    <property type="match status" value="1"/>
</dbReference>
<evidence type="ECO:0000259" key="11">
    <source>
        <dbReference type="PROSITE" id="PS51192"/>
    </source>
</evidence>
<dbReference type="EC" id="3.6.4.13" evidence="9"/>
<dbReference type="SUPFAM" id="SSF52540">
    <property type="entry name" value="P-loop containing nucleoside triphosphate hydrolases"/>
    <property type="match status" value="2"/>
</dbReference>
<evidence type="ECO:0000256" key="6">
    <source>
        <dbReference type="ARBA" id="ARBA00024357"/>
    </source>
</evidence>
<keyword evidence="2 9" id="KW-0378">Hydrolase</keyword>